<dbReference type="RefSeq" id="WP_046916591.1">
    <property type="nucleotide sequence ID" value="NZ_JADBGF010000001.1"/>
</dbReference>
<evidence type="ECO:0000313" key="2">
    <source>
        <dbReference type="Proteomes" id="UP000629287"/>
    </source>
</evidence>
<comment type="caution">
    <text evidence="1">The sequence shown here is derived from an EMBL/GenBank/DDBJ whole genome shotgun (WGS) entry which is preliminary data.</text>
</comment>
<name>A0A8I0P0B8_9ACTN</name>
<dbReference type="GeneID" id="86827905"/>
<keyword evidence="2" id="KW-1185">Reference proteome</keyword>
<dbReference type="Proteomes" id="UP000629287">
    <property type="component" value="Unassembled WGS sequence"/>
</dbReference>
<gene>
    <name evidence="1" type="ORF">H4687_003335</name>
</gene>
<dbReference type="OrthoDB" id="4338705at2"/>
<organism evidence="1 2">
    <name type="scientific">Streptomyces stelliscabiei</name>
    <dbReference type="NCBI Taxonomy" id="146820"/>
    <lineage>
        <taxon>Bacteria</taxon>
        <taxon>Bacillati</taxon>
        <taxon>Actinomycetota</taxon>
        <taxon>Actinomycetes</taxon>
        <taxon>Kitasatosporales</taxon>
        <taxon>Streptomycetaceae</taxon>
        <taxon>Streptomyces</taxon>
    </lineage>
</organism>
<dbReference type="EMBL" id="JADBGF010000001">
    <property type="protein sequence ID" value="MBE1597206.1"/>
    <property type="molecule type" value="Genomic_DNA"/>
</dbReference>
<protein>
    <submittedName>
        <fullName evidence="1">Uncharacterized protein</fullName>
    </submittedName>
</protein>
<sequence>MAGGPGGPAPYRKNNRAERAELAELVFDLKLRGLSFRAIEEATQDPNGPTGGKRVPAGTARDLVRDEAARRVDPKVDAWRAIVVERLEAAHARLDRMEAAAHKVLERHHITVNNGRIITLDDGEPLLDDGPVLAAIDRLAKIEDARLKNNESLRRLFGLDMPVKVDATVTEVTQQDLELQEMLREAKAHVAAQEEELREGAGGEA</sequence>
<reference evidence="1 2" key="1">
    <citation type="submission" date="2020-10" db="EMBL/GenBank/DDBJ databases">
        <title>Sequencing the genomes of 1000 actinobacteria strains.</title>
        <authorList>
            <person name="Klenk H.-P."/>
        </authorList>
    </citation>
    <scope>NUCLEOTIDE SEQUENCE [LARGE SCALE GENOMIC DNA]</scope>
    <source>
        <strain evidence="1 2">DSM 41803</strain>
    </source>
</reference>
<proteinExistence type="predicted"/>
<evidence type="ECO:0000313" key="1">
    <source>
        <dbReference type="EMBL" id="MBE1597206.1"/>
    </source>
</evidence>
<dbReference type="AlphaFoldDB" id="A0A8I0P0B8"/>
<accession>A0A8I0P0B8</accession>